<feature type="region of interest" description="Disordered" evidence="1">
    <location>
        <begin position="210"/>
        <end position="240"/>
    </location>
</feature>
<dbReference type="GeneID" id="31357278"/>
<protein>
    <submittedName>
        <fullName evidence="2">Uncharacterized protein</fullName>
    </submittedName>
</protein>
<dbReference type="Proteomes" id="UP000001396">
    <property type="component" value="Unassembled WGS sequence"/>
</dbReference>
<comment type="caution">
    <text evidence="2">The sequence shown here is derived from an EMBL/GenBank/DDBJ whole genome shotgun (WGS) entry which is preliminary data.</text>
</comment>
<dbReference type="STRING" id="670386.D3B0D4"/>
<gene>
    <name evidence="2" type="ORF">PPL_01750</name>
</gene>
<dbReference type="InParanoid" id="D3B0D4"/>
<dbReference type="RefSeq" id="XP_020436870.1">
    <property type="nucleotide sequence ID" value="XM_020572753.1"/>
</dbReference>
<dbReference type="AlphaFoldDB" id="D3B0D4"/>
<dbReference type="EMBL" id="ADBJ01000008">
    <property type="protein sequence ID" value="EFA84758.1"/>
    <property type="molecule type" value="Genomic_DNA"/>
</dbReference>
<sequence length="293" mass="33448">MTSIIANNNNNNNNNNINNNTYDLINKFLNDGDSLQYLNDIVGERQQQQQQPKQQHHQKQSSSSSSSLSFDQSNETDLLNKPEKLESYFISIVDLLIDLKKYLNTTVDKELENSSHVDIIGLQSNIVKLDERKSDALHGVNAPSKGIASRVESIVDHNDQLRKRLASVDDILEILDYFQRYNQLSTDYEHNFHEKRQAVATGASIPAHHTVAQRSTKETQKQSQNTAHRSIHQSPADWRQRDCNHRQIDAIDHPLARDTRTEWFHHTIDLFATLEPTATATAEIYQVVALGSR</sequence>
<name>D3B0D4_HETP5</name>
<evidence type="ECO:0000256" key="1">
    <source>
        <dbReference type="SAM" id="MobiDB-lite"/>
    </source>
</evidence>
<evidence type="ECO:0000313" key="2">
    <source>
        <dbReference type="EMBL" id="EFA84758.1"/>
    </source>
</evidence>
<reference evidence="2 3" key="1">
    <citation type="journal article" date="2011" name="Genome Res.">
        <title>Phylogeny-wide analysis of social amoeba genomes highlights ancient origins for complex intercellular communication.</title>
        <authorList>
            <person name="Heidel A.J."/>
            <person name="Lawal H.M."/>
            <person name="Felder M."/>
            <person name="Schilde C."/>
            <person name="Helps N.R."/>
            <person name="Tunggal B."/>
            <person name="Rivero F."/>
            <person name="John U."/>
            <person name="Schleicher M."/>
            <person name="Eichinger L."/>
            <person name="Platzer M."/>
            <person name="Noegel A.A."/>
            <person name="Schaap P."/>
            <person name="Gloeckner G."/>
        </authorList>
    </citation>
    <scope>NUCLEOTIDE SEQUENCE [LARGE SCALE GENOMIC DNA]</scope>
    <source>
        <strain evidence="3">ATCC 26659 / Pp 5 / PN500</strain>
    </source>
</reference>
<feature type="region of interest" description="Disordered" evidence="1">
    <location>
        <begin position="45"/>
        <end position="75"/>
    </location>
</feature>
<keyword evidence="3" id="KW-1185">Reference proteome</keyword>
<feature type="compositionally biased region" description="Low complexity" evidence="1">
    <location>
        <begin position="60"/>
        <end position="73"/>
    </location>
</feature>
<proteinExistence type="predicted"/>
<organism evidence="2 3">
    <name type="scientific">Heterostelium pallidum (strain ATCC 26659 / Pp 5 / PN500)</name>
    <name type="common">Cellular slime mold</name>
    <name type="synonym">Polysphondylium pallidum</name>
    <dbReference type="NCBI Taxonomy" id="670386"/>
    <lineage>
        <taxon>Eukaryota</taxon>
        <taxon>Amoebozoa</taxon>
        <taxon>Evosea</taxon>
        <taxon>Eumycetozoa</taxon>
        <taxon>Dictyostelia</taxon>
        <taxon>Acytosteliales</taxon>
        <taxon>Acytosteliaceae</taxon>
        <taxon>Heterostelium</taxon>
    </lineage>
</organism>
<accession>D3B0D4</accession>
<evidence type="ECO:0000313" key="3">
    <source>
        <dbReference type="Proteomes" id="UP000001396"/>
    </source>
</evidence>